<protein>
    <submittedName>
        <fullName evidence="1">Uncharacterized protein</fullName>
    </submittedName>
</protein>
<name>A0AAD9GCE9_9STRA</name>
<organism evidence="1 2">
    <name type="scientific">Phytophthora citrophthora</name>
    <dbReference type="NCBI Taxonomy" id="4793"/>
    <lineage>
        <taxon>Eukaryota</taxon>
        <taxon>Sar</taxon>
        <taxon>Stramenopiles</taxon>
        <taxon>Oomycota</taxon>
        <taxon>Peronosporomycetes</taxon>
        <taxon>Peronosporales</taxon>
        <taxon>Peronosporaceae</taxon>
        <taxon>Phytophthora</taxon>
    </lineage>
</organism>
<sequence>MTLTKAQVWRAAYGYNQVQVDALIRKVARKFVTDSCTIMVCHTLMQPSSFGSISVAGVQYWENRYVVIRSGQNPGKAVISSYLDVERHSSQGVKTDNTGSSDLLGDYEIFAWKNLVTARNQTLENLLMEHAMDLKSK</sequence>
<reference evidence="1" key="1">
    <citation type="submission" date="2023-08" db="EMBL/GenBank/DDBJ databases">
        <title>Reference Genome Resource for the Citrus Pathogen Phytophthora citrophthora.</title>
        <authorList>
            <person name="Moller H."/>
            <person name="Coetzee B."/>
            <person name="Rose L.J."/>
            <person name="Van Niekerk J.M."/>
        </authorList>
    </citation>
    <scope>NUCLEOTIDE SEQUENCE</scope>
    <source>
        <strain evidence="1">STE-U-9442</strain>
    </source>
</reference>
<gene>
    <name evidence="1" type="ORF">P3T76_010494</name>
</gene>
<dbReference type="EMBL" id="JASMQC010000022">
    <property type="protein sequence ID" value="KAK1935800.1"/>
    <property type="molecule type" value="Genomic_DNA"/>
</dbReference>
<evidence type="ECO:0000313" key="1">
    <source>
        <dbReference type="EMBL" id="KAK1935800.1"/>
    </source>
</evidence>
<dbReference type="AlphaFoldDB" id="A0AAD9GCE9"/>
<keyword evidence="2" id="KW-1185">Reference proteome</keyword>
<accession>A0AAD9GCE9</accession>
<dbReference type="Proteomes" id="UP001259832">
    <property type="component" value="Unassembled WGS sequence"/>
</dbReference>
<proteinExistence type="predicted"/>
<comment type="caution">
    <text evidence="1">The sequence shown here is derived from an EMBL/GenBank/DDBJ whole genome shotgun (WGS) entry which is preliminary data.</text>
</comment>
<evidence type="ECO:0000313" key="2">
    <source>
        <dbReference type="Proteomes" id="UP001259832"/>
    </source>
</evidence>